<evidence type="ECO:0000313" key="5">
    <source>
        <dbReference type="EMBL" id="SHI88010.1"/>
    </source>
</evidence>
<keyword evidence="4" id="KW-0472">Membrane</keyword>
<dbReference type="GO" id="GO:0030313">
    <property type="term" value="C:cell envelope"/>
    <property type="evidence" value="ECO:0007669"/>
    <property type="project" value="UniProtKB-SubCell"/>
</dbReference>
<comment type="subcellular location">
    <subcellularLocation>
        <location evidence="1">Cell envelope</location>
    </subcellularLocation>
</comment>
<dbReference type="InterPro" id="IPR050465">
    <property type="entry name" value="UPF0194_transport"/>
</dbReference>
<protein>
    <submittedName>
        <fullName evidence="5">HlyD family secretion protein</fullName>
    </submittedName>
</protein>
<reference evidence="5 6" key="1">
    <citation type="submission" date="2016-11" db="EMBL/GenBank/DDBJ databases">
        <authorList>
            <person name="Jaros S."/>
            <person name="Januszkiewicz K."/>
            <person name="Wedrychowicz H."/>
        </authorList>
    </citation>
    <scope>NUCLEOTIDE SEQUENCE [LARGE SCALE GENOMIC DNA]</scope>
    <source>
        <strain evidence="5 6">DSM 14809</strain>
    </source>
</reference>
<evidence type="ECO:0000256" key="4">
    <source>
        <dbReference type="SAM" id="Phobius"/>
    </source>
</evidence>
<feature type="coiled-coil region" evidence="3">
    <location>
        <begin position="280"/>
        <end position="314"/>
    </location>
</feature>
<accession>A0A1M6ERQ8</accession>
<evidence type="ECO:0000256" key="3">
    <source>
        <dbReference type="SAM" id="Coils"/>
    </source>
</evidence>
<evidence type="ECO:0000256" key="2">
    <source>
        <dbReference type="ARBA" id="ARBA00023054"/>
    </source>
</evidence>
<keyword evidence="6" id="KW-1185">Reference proteome</keyword>
<keyword evidence="4" id="KW-1133">Transmembrane helix</keyword>
<dbReference type="OrthoDB" id="2047779at2"/>
<organism evidence="5 6">
    <name type="scientific">Pseudobutyrivibrio xylanivorans DSM 14809</name>
    <dbReference type="NCBI Taxonomy" id="1123012"/>
    <lineage>
        <taxon>Bacteria</taxon>
        <taxon>Bacillati</taxon>
        <taxon>Bacillota</taxon>
        <taxon>Clostridia</taxon>
        <taxon>Lachnospirales</taxon>
        <taxon>Lachnospiraceae</taxon>
        <taxon>Pseudobutyrivibrio</taxon>
    </lineage>
</organism>
<dbReference type="EMBL" id="FQYQ01000006">
    <property type="protein sequence ID" value="SHI88010.1"/>
    <property type="molecule type" value="Genomic_DNA"/>
</dbReference>
<keyword evidence="4" id="KW-0812">Transmembrane</keyword>
<dbReference type="Proteomes" id="UP000184185">
    <property type="component" value="Unassembled WGS sequence"/>
</dbReference>
<dbReference type="RefSeq" id="WP_072914629.1">
    <property type="nucleotide sequence ID" value="NZ_FQYQ01000006.1"/>
</dbReference>
<feature type="transmembrane region" description="Helical" evidence="4">
    <location>
        <begin position="7"/>
        <end position="26"/>
    </location>
</feature>
<name>A0A1M6ERQ8_PSEXY</name>
<proteinExistence type="predicted"/>
<dbReference type="AlphaFoldDB" id="A0A1M6ERQ8"/>
<dbReference type="PANTHER" id="PTHR32347:SF14">
    <property type="entry name" value="EFFLUX SYSTEM COMPONENT YKNX-RELATED"/>
    <property type="match status" value="1"/>
</dbReference>
<dbReference type="PANTHER" id="PTHR32347">
    <property type="entry name" value="EFFLUX SYSTEM COMPONENT YKNX-RELATED"/>
    <property type="match status" value="1"/>
</dbReference>
<keyword evidence="2 3" id="KW-0175">Coiled coil</keyword>
<sequence length="524" mass="57752">MKKTIKILLILVVLAALVTGGLYFGYNYKQGKKVVKVAPLSNMGTDSYWGDDIQSFGQVTADKSQMGYLPTKAEVLSVNVKEGDHVDEGDVILSVKKETQDINNKKLQIAKATHDLSVEQLKLDRLMKTEPAPDYVYWQDVYADYEYVEAIEYKASGSITLGNENYQDGDTVAEEIFDIHGDSLGFSYLVYSCDASGARRKDESGKDIYETKSADESTVSEIKSKASNGDLTAKERKTTQNYLRSTTYFDYDTGKLVGETSYDIDGKVTTEKKPPDGMKADELNAAIADAQDSIKKQDLEIRKLQYELETMENTTDTGDVVAKVSGTVSKVQDINNYNTSQPFFVVTATDEYYISGSIGEFYLDQLKIGDTVSISCWDNGATAEAKVISISDTPATDGGNFWSEGNSNSSNYEFKASFDKNSGIEIGSAVDISITPSGQEEKGIYIPVYLIRKDSGGSYVMRMNDSNRLEKVYVKVGKTVWGYQTQVKSGLTMDDYLAFPYGDGAIEGVQCEQVEYLEDDGGLG</sequence>
<evidence type="ECO:0000313" key="6">
    <source>
        <dbReference type="Proteomes" id="UP000184185"/>
    </source>
</evidence>
<evidence type="ECO:0000256" key="1">
    <source>
        <dbReference type="ARBA" id="ARBA00004196"/>
    </source>
</evidence>
<dbReference type="Gene3D" id="2.40.420.20">
    <property type="match status" value="1"/>
</dbReference>
<gene>
    <name evidence="5" type="ORF">SAMN02745725_01306</name>
</gene>